<gene>
    <name evidence="3" type="ORF">B1B_10815</name>
</gene>
<comment type="caution">
    <text evidence="3">The sequence shown here is derived from an EMBL/GenBank/DDBJ whole genome shotgun (WGS) entry which is preliminary data.</text>
</comment>
<protein>
    <submittedName>
        <fullName evidence="3">MshA biogenesis protein MshI-2</fullName>
    </submittedName>
</protein>
<organism evidence="3">
    <name type="scientific">mine drainage metagenome</name>
    <dbReference type="NCBI Taxonomy" id="410659"/>
    <lineage>
        <taxon>unclassified sequences</taxon>
        <taxon>metagenomes</taxon>
        <taxon>ecological metagenomes</taxon>
    </lineage>
</organism>
<keyword evidence="2" id="KW-0472">Membrane</keyword>
<dbReference type="InterPro" id="IPR007813">
    <property type="entry name" value="PilN"/>
</dbReference>
<evidence type="ECO:0000256" key="1">
    <source>
        <dbReference type="SAM" id="Coils"/>
    </source>
</evidence>
<keyword evidence="2" id="KW-1133">Transmembrane helix</keyword>
<accession>T0ZUC1</accession>
<evidence type="ECO:0000313" key="3">
    <source>
        <dbReference type="EMBL" id="EQD51881.1"/>
    </source>
</evidence>
<feature type="transmembrane region" description="Helical" evidence="2">
    <location>
        <begin position="27"/>
        <end position="49"/>
    </location>
</feature>
<dbReference type="EMBL" id="AUZY01007020">
    <property type="protein sequence ID" value="EQD51881.1"/>
    <property type="molecule type" value="Genomic_DNA"/>
</dbReference>
<reference evidence="3" key="2">
    <citation type="journal article" date="2014" name="ISME J.">
        <title>Microbial stratification in low pH oxic and suboxic macroscopic growths along an acid mine drainage.</title>
        <authorList>
            <person name="Mendez-Garcia C."/>
            <person name="Mesa V."/>
            <person name="Sprenger R.R."/>
            <person name="Richter M."/>
            <person name="Diez M.S."/>
            <person name="Solano J."/>
            <person name="Bargiela R."/>
            <person name="Golyshina O.V."/>
            <person name="Manteca A."/>
            <person name="Ramos J.L."/>
            <person name="Gallego J.R."/>
            <person name="Llorente I."/>
            <person name="Martins Dos Santos V.A."/>
            <person name="Jensen O.N."/>
            <person name="Pelaez A.I."/>
            <person name="Sanchez J."/>
            <person name="Ferrer M."/>
        </authorList>
    </citation>
    <scope>NUCLEOTIDE SEQUENCE</scope>
</reference>
<keyword evidence="1" id="KW-0175">Coiled coil</keyword>
<reference evidence="3" key="1">
    <citation type="submission" date="2013-08" db="EMBL/GenBank/DDBJ databases">
        <authorList>
            <person name="Mendez C."/>
            <person name="Richter M."/>
            <person name="Ferrer M."/>
            <person name="Sanchez J."/>
        </authorList>
    </citation>
    <scope>NUCLEOTIDE SEQUENCE</scope>
</reference>
<dbReference type="Pfam" id="PF05137">
    <property type="entry name" value="PilN"/>
    <property type="match status" value="1"/>
</dbReference>
<sequence length="203" mass="22953">MQQEVNLYQPLFHKRPVSLSGKTVAKILLLLLCGIALVYAYEWIVLVSADTSLRHLNREEAHLTERLASLTREVHAHRKSPLLEARLRHLDRALVEKEDALKLLNTRRYGNLQGFSGEIETLSRAIVPGLWFQGIRIRKGGRTLTLEGHALKGSDVPRYLEQLSRSGVSLSVHRLLIRQGPKGTGYLDFMISTAAQARKGHHR</sequence>
<feature type="coiled-coil region" evidence="1">
    <location>
        <begin position="53"/>
        <end position="107"/>
    </location>
</feature>
<name>T0ZUC1_9ZZZZ</name>
<dbReference type="AlphaFoldDB" id="T0ZUC1"/>
<keyword evidence="2" id="KW-0812">Transmembrane</keyword>
<proteinExistence type="predicted"/>
<evidence type="ECO:0000256" key="2">
    <source>
        <dbReference type="SAM" id="Phobius"/>
    </source>
</evidence>